<keyword evidence="5" id="KW-1185">Reference proteome</keyword>
<organism evidence="4 5">
    <name type="scientific">Actinopolyspora mortivallis</name>
    <dbReference type="NCBI Taxonomy" id="33906"/>
    <lineage>
        <taxon>Bacteria</taxon>
        <taxon>Bacillati</taxon>
        <taxon>Actinomycetota</taxon>
        <taxon>Actinomycetes</taxon>
        <taxon>Actinopolysporales</taxon>
        <taxon>Actinopolysporaceae</taxon>
        <taxon>Actinopolyspora</taxon>
    </lineage>
</organism>
<feature type="region of interest" description="Disordered" evidence="1">
    <location>
        <begin position="49"/>
        <end position="102"/>
    </location>
</feature>
<feature type="transmembrane region" description="Helical" evidence="2">
    <location>
        <begin position="215"/>
        <end position="232"/>
    </location>
</feature>
<dbReference type="Proteomes" id="UP000239352">
    <property type="component" value="Unassembled WGS sequence"/>
</dbReference>
<reference evidence="4 5" key="1">
    <citation type="submission" date="2018-03" db="EMBL/GenBank/DDBJ databases">
        <title>Actinopolyspora mortivallis from Sahara, screening for active biomolecules.</title>
        <authorList>
            <person name="Selama O."/>
            <person name="Wellington E.M.H."/>
            <person name="Hacene H."/>
        </authorList>
    </citation>
    <scope>NUCLEOTIDE SEQUENCE [LARGE SCALE GENOMIC DNA]</scope>
    <source>
        <strain evidence="4 5">M5A</strain>
    </source>
</reference>
<protein>
    <recommendedName>
        <fullName evidence="3">VanZ-like domain-containing protein</fullName>
    </recommendedName>
</protein>
<feature type="transmembrane region" description="Helical" evidence="2">
    <location>
        <begin position="239"/>
        <end position="260"/>
    </location>
</feature>
<feature type="transmembrane region" description="Helical" evidence="2">
    <location>
        <begin position="138"/>
        <end position="157"/>
    </location>
</feature>
<sequence length="300" mass="31598">MADHCLREHHALVEVSPVSSTARPRKPGEIVVRTRRVFRRAVVGAAGVWSPRPDSADGSVTMGERSAGSTGADHHHRSVVDTESLSGPGPGRRPSSGARRGLPSLVTVLDGKTGKPDLLVPYGHDMTSILVHSLVTPWATAVFAVSLVVLLLLSHVLVRRGIGFGTPLYGASVALSPVLAVTLSPSGANSGSVFCGLSPRLDTGITDFPAVTEQFANSVMLAPFGFFAALAFRRWWIALFPVLAAPVLIETTHMLVPALGRSCTLQDVFDNLTGGLLGIVLGFLVRGGVHLSGRTRAPTR</sequence>
<feature type="transmembrane region" description="Helical" evidence="2">
    <location>
        <begin position="164"/>
        <end position="183"/>
    </location>
</feature>
<gene>
    <name evidence="4" type="ORF">CEP50_08270</name>
</gene>
<dbReference type="EMBL" id="PVSR01000009">
    <property type="protein sequence ID" value="PRW63772.1"/>
    <property type="molecule type" value="Genomic_DNA"/>
</dbReference>
<feature type="compositionally biased region" description="Low complexity" evidence="1">
    <location>
        <begin position="84"/>
        <end position="102"/>
    </location>
</feature>
<evidence type="ECO:0000256" key="2">
    <source>
        <dbReference type="SAM" id="Phobius"/>
    </source>
</evidence>
<name>A0A2T0GXD1_ACTMO</name>
<dbReference type="Pfam" id="PF04892">
    <property type="entry name" value="VanZ"/>
    <property type="match status" value="1"/>
</dbReference>
<evidence type="ECO:0000259" key="3">
    <source>
        <dbReference type="Pfam" id="PF04892"/>
    </source>
</evidence>
<dbReference type="InParanoid" id="A0A2T0GXD1"/>
<keyword evidence="2" id="KW-1133">Transmembrane helix</keyword>
<evidence type="ECO:0000256" key="1">
    <source>
        <dbReference type="SAM" id="MobiDB-lite"/>
    </source>
</evidence>
<evidence type="ECO:0000313" key="5">
    <source>
        <dbReference type="Proteomes" id="UP000239352"/>
    </source>
</evidence>
<feature type="transmembrane region" description="Helical" evidence="2">
    <location>
        <begin position="272"/>
        <end position="291"/>
    </location>
</feature>
<comment type="caution">
    <text evidence="4">The sequence shown here is derived from an EMBL/GenBank/DDBJ whole genome shotgun (WGS) entry which is preliminary data.</text>
</comment>
<dbReference type="AlphaFoldDB" id="A0A2T0GXD1"/>
<accession>A0A2T0GXD1</accession>
<proteinExistence type="predicted"/>
<feature type="domain" description="VanZ-like" evidence="3">
    <location>
        <begin position="210"/>
        <end position="285"/>
    </location>
</feature>
<keyword evidence="2" id="KW-0472">Membrane</keyword>
<keyword evidence="2" id="KW-0812">Transmembrane</keyword>
<evidence type="ECO:0000313" key="4">
    <source>
        <dbReference type="EMBL" id="PRW63772.1"/>
    </source>
</evidence>
<dbReference type="InterPro" id="IPR006976">
    <property type="entry name" value="VanZ-like"/>
</dbReference>